<feature type="region of interest" description="Disordered" evidence="1">
    <location>
        <begin position="747"/>
        <end position="781"/>
    </location>
</feature>
<evidence type="ECO:0000256" key="1">
    <source>
        <dbReference type="SAM" id="MobiDB-lite"/>
    </source>
</evidence>
<proteinExistence type="predicted"/>
<dbReference type="AlphaFoldDB" id="A0A6A6Y382"/>
<feature type="compositionally biased region" description="Low complexity" evidence="1">
    <location>
        <begin position="756"/>
        <end position="773"/>
    </location>
</feature>
<dbReference type="EMBL" id="MU003723">
    <property type="protein sequence ID" value="KAF2802474.1"/>
    <property type="molecule type" value="Genomic_DNA"/>
</dbReference>
<dbReference type="Proteomes" id="UP000504636">
    <property type="component" value="Unplaced"/>
</dbReference>
<gene>
    <name evidence="2 4" type="ORF">BDZ99DRAFT_551300</name>
</gene>
<accession>A0A6A6Y382</accession>
<feature type="compositionally biased region" description="Low complexity" evidence="1">
    <location>
        <begin position="557"/>
        <end position="569"/>
    </location>
</feature>
<evidence type="ECO:0000313" key="3">
    <source>
        <dbReference type="Proteomes" id="UP000504636"/>
    </source>
</evidence>
<feature type="compositionally biased region" description="Low complexity" evidence="1">
    <location>
        <begin position="597"/>
        <end position="612"/>
    </location>
</feature>
<dbReference type="RefSeq" id="XP_033569438.1">
    <property type="nucleotide sequence ID" value="XM_033727018.1"/>
</dbReference>
<keyword evidence="3" id="KW-1185">Reference proteome</keyword>
<reference evidence="4" key="3">
    <citation type="submission" date="2025-04" db="UniProtKB">
        <authorList>
            <consortium name="RefSeq"/>
        </authorList>
    </citation>
    <scope>IDENTIFICATION</scope>
    <source>
        <strain evidence="4">CBS 304.34</strain>
    </source>
</reference>
<dbReference type="OrthoDB" id="10646542at2759"/>
<protein>
    <submittedName>
        <fullName evidence="2 4">Uncharacterized protein</fullName>
    </submittedName>
</protein>
<evidence type="ECO:0000313" key="2">
    <source>
        <dbReference type="EMBL" id="KAF2802474.1"/>
    </source>
</evidence>
<feature type="compositionally biased region" description="Polar residues" evidence="1">
    <location>
        <begin position="358"/>
        <end position="371"/>
    </location>
</feature>
<organism evidence="2">
    <name type="scientific">Mytilinidion resinicola</name>
    <dbReference type="NCBI Taxonomy" id="574789"/>
    <lineage>
        <taxon>Eukaryota</taxon>
        <taxon>Fungi</taxon>
        <taxon>Dikarya</taxon>
        <taxon>Ascomycota</taxon>
        <taxon>Pezizomycotina</taxon>
        <taxon>Dothideomycetes</taxon>
        <taxon>Pleosporomycetidae</taxon>
        <taxon>Mytilinidiales</taxon>
        <taxon>Mytilinidiaceae</taxon>
        <taxon>Mytilinidion</taxon>
    </lineage>
</organism>
<reference evidence="4" key="2">
    <citation type="submission" date="2020-04" db="EMBL/GenBank/DDBJ databases">
        <authorList>
            <consortium name="NCBI Genome Project"/>
        </authorList>
    </citation>
    <scope>NUCLEOTIDE SEQUENCE</scope>
    <source>
        <strain evidence="4">CBS 304.34</strain>
    </source>
</reference>
<evidence type="ECO:0000313" key="4">
    <source>
        <dbReference type="RefSeq" id="XP_033569438.1"/>
    </source>
</evidence>
<feature type="region of interest" description="Disordered" evidence="1">
    <location>
        <begin position="358"/>
        <end position="382"/>
    </location>
</feature>
<sequence>MSQMSLFGGLFGMRSADLTFADAFHLAMRDLPNASSFCQTFQIYLITTMKSILRHTGEEVNKWLTYHDEAGLIDWEAYSYVKPFVAGGILCFSPKSPNVSQAIQTPTPPPSPPSQFLSGLPSVGSTGLSFGPSSPPYSAPVSQSFGFMGKYSATQDYGISQNFGSMGKYPVTKDSNTSHFGHSLGVASNSISSHPIPSALLSLGEKLRETRARKDRTKALQWVAAKRHHVNEHIGNFEKNFNRGQDCTWPMCMLATAITAAVAKLDSHLTDLNAAELEWLNWPWEHLQTIFRTIATSMDDPRAQNLAQALERLAQHCIRARQTPGLCYIKQENHVFGTWNPILGSQEFQMRSGFSVQQPTAQPSIEENIPSTPVPPRPVSAPLSVGHSLGTSSIPNSFVDSDCMDIDQQPEPQPFLPNIPQNTSHQIHKDNLFWLKGKRQAVRTDRRKLSKKLDTNEDYDDRLYTLKELFREANDRLGKDVTPLNNSEVEWIEWSPEKLNVLLQKMAGTAKVYQSELFLEVGRELETLVGRLQTALNTTGTCAMVENSPQQQPPPTQATSTQEEQQPSTLHQLSLPFGQQLQSKAGDTPAVDRSTESQVQAQAQSGSQPSDAEVPHYTTAEAKLHGENLDYYGRKGRRAELYCEDILNNIADSVDCQSPGRSLLAILRETNKAIQTDNIPLNKAEVEWSHWSWSPTALFELYNVVDNFPEPREDLVKELVKELETFGPLINAAMLREGVCTEAKLKATPKSSVSHPPKQAAPSATASSSAASPVTPPPSLSAEEILAEAQELSKYALPDDDDDDFWKD</sequence>
<reference evidence="2 4" key="1">
    <citation type="journal article" date="2020" name="Stud. Mycol.">
        <title>101 Dothideomycetes genomes: a test case for predicting lifestyles and emergence of pathogens.</title>
        <authorList>
            <person name="Haridas S."/>
            <person name="Albert R."/>
            <person name="Binder M."/>
            <person name="Bloem J."/>
            <person name="Labutti K."/>
            <person name="Salamov A."/>
            <person name="Andreopoulos B."/>
            <person name="Baker S."/>
            <person name="Barry K."/>
            <person name="Bills G."/>
            <person name="Bluhm B."/>
            <person name="Cannon C."/>
            <person name="Castanera R."/>
            <person name="Culley D."/>
            <person name="Daum C."/>
            <person name="Ezra D."/>
            <person name="Gonzalez J."/>
            <person name="Henrissat B."/>
            <person name="Kuo A."/>
            <person name="Liang C."/>
            <person name="Lipzen A."/>
            <person name="Lutzoni F."/>
            <person name="Magnuson J."/>
            <person name="Mondo S."/>
            <person name="Nolan M."/>
            <person name="Ohm R."/>
            <person name="Pangilinan J."/>
            <person name="Park H.-J."/>
            <person name="Ramirez L."/>
            <person name="Alfaro M."/>
            <person name="Sun H."/>
            <person name="Tritt A."/>
            <person name="Yoshinaga Y."/>
            <person name="Zwiers L.-H."/>
            <person name="Turgeon B."/>
            <person name="Goodwin S."/>
            <person name="Spatafora J."/>
            <person name="Crous P."/>
            <person name="Grigoriev I."/>
        </authorList>
    </citation>
    <scope>NUCLEOTIDE SEQUENCE</scope>
    <source>
        <strain evidence="2 4">CBS 304.34</strain>
    </source>
</reference>
<name>A0A6A6Y382_9PEZI</name>
<dbReference type="GeneID" id="54467911"/>
<feature type="region of interest" description="Disordered" evidence="1">
    <location>
        <begin position="545"/>
        <end position="615"/>
    </location>
</feature>